<organism evidence="3 4">
    <name type="scientific">Metarhizium robertsii</name>
    <dbReference type="NCBI Taxonomy" id="568076"/>
    <lineage>
        <taxon>Eukaryota</taxon>
        <taxon>Fungi</taxon>
        <taxon>Dikarya</taxon>
        <taxon>Ascomycota</taxon>
        <taxon>Pezizomycotina</taxon>
        <taxon>Sordariomycetes</taxon>
        <taxon>Hypocreomycetidae</taxon>
        <taxon>Hypocreales</taxon>
        <taxon>Clavicipitaceae</taxon>
        <taxon>Metarhizium</taxon>
    </lineage>
</organism>
<accession>A0A014QRF8</accession>
<evidence type="ECO:0000256" key="2">
    <source>
        <dbReference type="SAM" id="Phobius"/>
    </source>
</evidence>
<feature type="compositionally biased region" description="Polar residues" evidence="1">
    <location>
        <begin position="65"/>
        <end position="75"/>
    </location>
</feature>
<evidence type="ECO:0000313" key="3">
    <source>
        <dbReference type="EMBL" id="EXU95337.1"/>
    </source>
</evidence>
<name>A0A014QRF8_9HYPO</name>
<evidence type="ECO:0000256" key="1">
    <source>
        <dbReference type="SAM" id="MobiDB-lite"/>
    </source>
</evidence>
<keyword evidence="2" id="KW-0812">Transmembrane</keyword>
<evidence type="ECO:0000313" key="4">
    <source>
        <dbReference type="Proteomes" id="UP000030151"/>
    </source>
</evidence>
<dbReference type="EMBL" id="JELW01000086">
    <property type="protein sequence ID" value="EXU95337.1"/>
    <property type="molecule type" value="Genomic_DNA"/>
</dbReference>
<feature type="transmembrane region" description="Helical" evidence="2">
    <location>
        <begin position="211"/>
        <end position="234"/>
    </location>
</feature>
<comment type="caution">
    <text evidence="3">The sequence shown here is derived from an EMBL/GenBank/DDBJ whole genome shotgun (WGS) entry which is preliminary data.</text>
</comment>
<reference evidence="3 4" key="1">
    <citation type="submission" date="2014-02" db="EMBL/GenBank/DDBJ databases">
        <title>The genome sequence of the entomopathogenic fungus Metarhizium robertsii ARSEF 2575.</title>
        <authorList>
            <person name="Giuliano Garisto Donzelli B."/>
            <person name="Roe B.A."/>
            <person name="Macmil S.L."/>
            <person name="Krasnoff S.B."/>
            <person name="Gibson D.M."/>
        </authorList>
    </citation>
    <scope>NUCLEOTIDE SEQUENCE [LARGE SCALE GENOMIC DNA]</scope>
    <source>
        <strain evidence="3 4">ARSEF 2575</strain>
    </source>
</reference>
<keyword evidence="2" id="KW-1133">Transmembrane helix</keyword>
<gene>
    <name evidence="3" type="ORF">X797_011585</name>
</gene>
<dbReference type="Proteomes" id="UP000030151">
    <property type="component" value="Unassembled WGS sequence"/>
</dbReference>
<keyword evidence="2" id="KW-0472">Membrane</keyword>
<feature type="region of interest" description="Disordered" evidence="1">
    <location>
        <begin position="60"/>
        <end position="87"/>
    </location>
</feature>
<dbReference type="HOGENOM" id="CLU_1180477_0_0_1"/>
<proteinExistence type="predicted"/>
<protein>
    <submittedName>
        <fullName evidence="3">Uncharacterized protein</fullName>
    </submittedName>
</protein>
<sequence length="235" mass="24735">MAVVQTVVVPGPTATLTQITVINKTQILTSRNIITLPTIQLTKRITSFATIVGMPQAMTPPYPSITDTSKTTDPLSSAPRPGSTENTLLLPSGSALDNGWTNATSGIAISWDRPNLVTDLTTLYQSQLPTLPIGIGTDTPRQDESTPTVMEIATPTKGHLGETQDLYPPGGIRYSPNEKVPAMSGPPPKLESAAAVNSPSSFEPVISQGSLIYLPAMLWSATIASVILGIMWGAA</sequence>
<dbReference type="AlphaFoldDB" id="A0A014QRF8"/>